<reference evidence="2" key="1">
    <citation type="submission" date="2009-11" db="EMBL/GenBank/DDBJ databases">
        <title>Genome sequencing of Bartonella species and comparative genomics.</title>
        <authorList>
            <person name="Engel P."/>
            <person name="Salzburger W."/>
            <person name="Marius L."/>
            <person name="Chao-Chin C."/>
            <person name="Soichi M."/>
            <person name="Christa L."/>
            <person name="Alexandra C."/>
            <person name="Aurelie L."/>
            <person name="Claudine M."/>
            <person name="Stephan S.C."/>
            <person name="Christoph D."/>
        </authorList>
    </citation>
    <scope>NUCLEOTIDE SEQUENCE [LARGE SCALE GENOMIC DNA]</scope>
    <source>
        <strain evidence="2">CIP 104772 / 73</strain>
    </source>
</reference>
<dbReference type="AlphaFoldDB" id="E6YHF3"/>
<protein>
    <submittedName>
        <fullName evidence="1">Uncharacterized protein</fullName>
    </submittedName>
</protein>
<gene>
    <name evidence="1" type="ordered locus">BARCL_0610</name>
</gene>
<keyword evidence="2" id="KW-1185">Reference proteome</keyword>
<evidence type="ECO:0000313" key="2">
    <source>
        <dbReference type="Proteomes" id="UP000009101"/>
    </source>
</evidence>
<dbReference type="KEGG" id="bcd:BARCL_0610"/>
<reference evidence="1 2" key="2">
    <citation type="journal article" date="2011" name="PLoS Genet.">
        <title>Parallel evolution of a type IV secretion system in radiating lineages of the host-restricted bacterial pathogen Bartonella.</title>
        <authorList>
            <person name="Engel P."/>
            <person name="Salzburger W."/>
            <person name="Liesch M."/>
            <person name="Chang C.C."/>
            <person name="Maruyama S."/>
            <person name="Lanz C."/>
            <person name="Calteau A."/>
            <person name="Lajus A."/>
            <person name="Medigue C."/>
            <person name="Schuster S.C."/>
            <person name="Dehio C."/>
        </authorList>
    </citation>
    <scope>NUCLEOTIDE SEQUENCE [LARGE SCALE GENOMIC DNA]</scope>
    <source>
        <strain evidence="2">CIP 104772 / 73</strain>
    </source>
</reference>
<evidence type="ECO:0000313" key="1">
    <source>
        <dbReference type="EMBL" id="CBI76291.1"/>
    </source>
</evidence>
<proteinExistence type="predicted"/>
<dbReference type="Proteomes" id="UP000009101">
    <property type="component" value="Chromosome"/>
</dbReference>
<accession>E6YHF3</accession>
<organism evidence="1 2">
    <name type="scientific">Bartonella clarridgeiae (strain CCUG 45776 / CIP 104772 / 73)</name>
    <dbReference type="NCBI Taxonomy" id="696125"/>
    <lineage>
        <taxon>Bacteria</taxon>
        <taxon>Pseudomonadati</taxon>
        <taxon>Pseudomonadota</taxon>
        <taxon>Alphaproteobacteria</taxon>
        <taxon>Hyphomicrobiales</taxon>
        <taxon>Bartonellaceae</taxon>
        <taxon>Bartonella</taxon>
    </lineage>
</organism>
<dbReference type="HOGENOM" id="CLU_2931920_0_0_5"/>
<name>E6YHF3_BARC7</name>
<dbReference type="EMBL" id="FN645454">
    <property type="protein sequence ID" value="CBI76291.1"/>
    <property type="molecule type" value="Genomic_DNA"/>
</dbReference>
<sequence length="60" mass="7236">MKYYFSVTYLNFLMKKMNNIICQLSALTNINNKHSANRNIFTFLFSIQKKFRAIPYYQSI</sequence>